<dbReference type="InterPro" id="IPR016135">
    <property type="entry name" value="UBQ-conjugating_enzyme/RWD"/>
</dbReference>
<dbReference type="InterPro" id="IPR000608">
    <property type="entry name" value="UBC"/>
</dbReference>
<dbReference type="SMART" id="SM00212">
    <property type="entry name" value="UBCc"/>
    <property type="match status" value="1"/>
</dbReference>
<dbReference type="PANTHER" id="PTHR24067">
    <property type="entry name" value="UBIQUITIN-CONJUGATING ENZYME E2"/>
    <property type="match status" value="1"/>
</dbReference>
<dbReference type="InParanoid" id="A0A448YH37"/>
<organism evidence="5 6">
    <name type="scientific">Brettanomyces naardenensis</name>
    <name type="common">Yeast</name>
    <dbReference type="NCBI Taxonomy" id="13370"/>
    <lineage>
        <taxon>Eukaryota</taxon>
        <taxon>Fungi</taxon>
        <taxon>Dikarya</taxon>
        <taxon>Ascomycota</taxon>
        <taxon>Saccharomycotina</taxon>
        <taxon>Pichiomycetes</taxon>
        <taxon>Pichiales</taxon>
        <taxon>Pichiaceae</taxon>
        <taxon>Brettanomyces</taxon>
    </lineage>
</organism>
<evidence type="ECO:0000313" key="6">
    <source>
        <dbReference type="Proteomes" id="UP000290900"/>
    </source>
</evidence>
<feature type="domain" description="UBC core" evidence="4">
    <location>
        <begin position="9"/>
        <end position="164"/>
    </location>
</feature>
<evidence type="ECO:0000256" key="2">
    <source>
        <dbReference type="ARBA" id="ARBA00022786"/>
    </source>
</evidence>
<gene>
    <name evidence="5" type="ORF">BRENAR_LOCUS965</name>
</gene>
<dbReference type="GO" id="GO:0005524">
    <property type="term" value="F:ATP binding"/>
    <property type="evidence" value="ECO:0007669"/>
    <property type="project" value="UniProtKB-KW"/>
</dbReference>
<keyword evidence="2" id="KW-0833">Ubl conjugation pathway</keyword>
<dbReference type="PROSITE" id="PS50127">
    <property type="entry name" value="UBC_2"/>
    <property type="match status" value="1"/>
</dbReference>
<dbReference type="Pfam" id="PF00179">
    <property type="entry name" value="UQ_con"/>
    <property type="match status" value="1"/>
</dbReference>
<dbReference type="STRING" id="13370.A0A448YH37"/>
<keyword evidence="1" id="KW-0547">Nucleotide-binding</keyword>
<dbReference type="Proteomes" id="UP000290900">
    <property type="component" value="Unassembled WGS sequence"/>
</dbReference>
<dbReference type="EMBL" id="CAACVR010000002">
    <property type="protein sequence ID" value="VEU20230.1"/>
    <property type="molecule type" value="Genomic_DNA"/>
</dbReference>
<evidence type="ECO:0000259" key="4">
    <source>
        <dbReference type="PROSITE" id="PS50127"/>
    </source>
</evidence>
<accession>A0A448YH37</accession>
<proteinExistence type="predicted"/>
<reference evidence="5 6" key="1">
    <citation type="submission" date="2018-12" db="EMBL/GenBank/DDBJ databases">
        <authorList>
            <person name="Tiukova I."/>
            <person name="Dainat J."/>
        </authorList>
    </citation>
    <scope>NUCLEOTIDE SEQUENCE [LARGE SCALE GENOMIC DNA]</scope>
</reference>
<evidence type="ECO:0000313" key="5">
    <source>
        <dbReference type="EMBL" id="VEU20230.1"/>
    </source>
</evidence>
<protein>
    <submittedName>
        <fullName evidence="5">DEKNAAC101066</fullName>
    </submittedName>
</protein>
<sequence>MGSKTFQKSAVKRLYKELKSFESADGLALVQPNTDDLSVLYIDIKVLDNPKIYPVDETYRLVVNPSPTYPFDAPQIKFIKYDRYSDTSFKIPIHPHIYSNGHICLNILYDGWSPANTLHSIAISIQSMLSGNTLTIRPTDDGDYCSRAPSNPRLTRWVFDDDTV</sequence>
<keyword evidence="3" id="KW-0067">ATP-binding</keyword>
<dbReference type="InterPro" id="IPR050113">
    <property type="entry name" value="Ub_conjugating_enzyme"/>
</dbReference>
<dbReference type="CDD" id="cd23808">
    <property type="entry name" value="UBCc_UBE2W"/>
    <property type="match status" value="1"/>
</dbReference>
<dbReference type="Gene3D" id="3.10.110.10">
    <property type="entry name" value="Ubiquitin Conjugating Enzyme"/>
    <property type="match status" value="1"/>
</dbReference>
<evidence type="ECO:0000256" key="1">
    <source>
        <dbReference type="ARBA" id="ARBA00022741"/>
    </source>
</evidence>
<name>A0A448YH37_BRENA</name>
<keyword evidence="6" id="KW-1185">Reference proteome</keyword>
<evidence type="ECO:0000256" key="3">
    <source>
        <dbReference type="ARBA" id="ARBA00022840"/>
    </source>
</evidence>
<dbReference type="SUPFAM" id="SSF54495">
    <property type="entry name" value="UBC-like"/>
    <property type="match status" value="1"/>
</dbReference>
<dbReference type="AlphaFoldDB" id="A0A448YH37"/>
<dbReference type="OrthoDB" id="406833at2759"/>